<evidence type="ECO:0000256" key="2">
    <source>
        <dbReference type="ARBA" id="ARBA00022980"/>
    </source>
</evidence>
<sequence>MGKGDKKTKRGKIISGSYGVTRPRRRTSAREVPVKVLDEDEKKAPKAKVRKQVGEQTEPTENAEVSKKTKATKAESPEEKPKATRKKKTEE</sequence>
<dbReference type="EMBL" id="QPIE01000001">
    <property type="protein sequence ID" value="RCU44919.1"/>
    <property type="molecule type" value="Genomic_DNA"/>
</dbReference>
<evidence type="ECO:0000313" key="6">
    <source>
        <dbReference type="Proteomes" id="UP000252172"/>
    </source>
</evidence>
<evidence type="ECO:0000256" key="1">
    <source>
        <dbReference type="ARBA" id="ARBA00010834"/>
    </source>
</evidence>
<keyword evidence="2 5" id="KW-0689">Ribosomal protein</keyword>
<protein>
    <submittedName>
        <fullName evidence="5">30S ribosomal protein THX</fullName>
    </submittedName>
</protein>
<organism evidence="5 6">
    <name type="scientific">Chryseobacterium lacus</name>
    <dbReference type="NCBI Taxonomy" id="2058346"/>
    <lineage>
        <taxon>Bacteria</taxon>
        <taxon>Pseudomonadati</taxon>
        <taxon>Bacteroidota</taxon>
        <taxon>Flavobacteriia</taxon>
        <taxon>Flavobacteriales</taxon>
        <taxon>Weeksellaceae</taxon>
        <taxon>Chryseobacterium group</taxon>
        <taxon>Chryseobacterium</taxon>
    </lineage>
</organism>
<keyword evidence="3" id="KW-0687">Ribonucleoprotein</keyword>
<dbReference type="GO" id="GO:0005840">
    <property type="term" value="C:ribosome"/>
    <property type="evidence" value="ECO:0007669"/>
    <property type="project" value="UniProtKB-KW"/>
</dbReference>
<reference evidence="5 6" key="1">
    <citation type="submission" date="2018-07" db="EMBL/GenBank/DDBJ databases">
        <title>Chryseobacterium lacus sp. nov., isolated from lake water.</title>
        <authorList>
            <person name="Li C.-M."/>
        </authorList>
    </citation>
    <scope>NUCLEOTIDE SEQUENCE [LARGE SCALE GENOMIC DNA]</scope>
    <source>
        <strain evidence="5 6">YLOS41</strain>
    </source>
</reference>
<evidence type="ECO:0000256" key="4">
    <source>
        <dbReference type="SAM" id="MobiDB-lite"/>
    </source>
</evidence>
<feature type="compositionally biased region" description="Basic and acidic residues" evidence="4">
    <location>
        <begin position="28"/>
        <end position="44"/>
    </location>
</feature>
<evidence type="ECO:0000256" key="3">
    <source>
        <dbReference type="ARBA" id="ARBA00023274"/>
    </source>
</evidence>
<comment type="similarity">
    <text evidence="1">Belongs to the bacterial ribosomal protein bTHX family.</text>
</comment>
<gene>
    <name evidence="5" type="ORF">DQ356_01525</name>
</gene>
<name>A0A368N6M8_9FLAO</name>
<feature type="region of interest" description="Disordered" evidence="4">
    <location>
        <begin position="1"/>
        <end position="91"/>
    </location>
</feature>
<evidence type="ECO:0000313" key="5">
    <source>
        <dbReference type="EMBL" id="RCU44919.1"/>
    </source>
</evidence>
<accession>A0A368N6M8</accession>
<dbReference type="Proteomes" id="UP000252172">
    <property type="component" value="Unassembled WGS sequence"/>
</dbReference>
<dbReference type="AlphaFoldDB" id="A0A368N6M8"/>
<feature type="compositionally biased region" description="Basic and acidic residues" evidence="4">
    <location>
        <begin position="64"/>
        <end position="91"/>
    </location>
</feature>
<proteinExistence type="inferred from homology"/>
<comment type="caution">
    <text evidence="5">The sequence shown here is derived from an EMBL/GenBank/DDBJ whole genome shotgun (WGS) entry which is preliminary data.</text>
</comment>
<keyword evidence="6" id="KW-1185">Reference proteome</keyword>
<dbReference type="NCBIfam" id="TIGR04560">
    <property type="entry name" value="ribo_THX"/>
    <property type="match status" value="1"/>
</dbReference>
<dbReference type="InterPro" id="IPR030826">
    <property type="entry name" value="Ribosomal_bTHX/bTHXc/bTHXm"/>
</dbReference>
<feature type="compositionally biased region" description="Basic residues" evidence="4">
    <location>
        <begin position="1"/>
        <end position="12"/>
    </location>
</feature>
<dbReference type="GO" id="GO:1990904">
    <property type="term" value="C:ribonucleoprotein complex"/>
    <property type="evidence" value="ECO:0007669"/>
    <property type="project" value="UniProtKB-KW"/>
</dbReference>
<dbReference type="OrthoDB" id="965797at2"/>